<dbReference type="AlphaFoldDB" id="A0A836CQE9"/>
<dbReference type="Gene3D" id="1.25.10.10">
    <property type="entry name" value="Leucine-rich Repeat Variant"/>
    <property type="match status" value="1"/>
</dbReference>
<evidence type="ECO:0000256" key="1">
    <source>
        <dbReference type="ARBA" id="ARBA00022737"/>
    </source>
</evidence>
<keyword evidence="3" id="KW-1185">Reference proteome</keyword>
<gene>
    <name evidence="2" type="ORF">JKP88DRAFT_274828</name>
</gene>
<name>A0A836CQE9_9STRA</name>
<evidence type="ECO:0000313" key="2">
    <source>
        <dbReference type="EMBL" id="KAG5191846.1"/>
    </source>
</evidence>
<proteinExistence type="predicted"/>
<accession>A0A836CQE9</accession>
<organism evidence="2 3">
    <name type="scientific">Tribonema minus</name>
    <dbReference type="NCBI Taxonomy" id="303371"/>
    <lineage>
        <taxon>Eukaryota</taxon>
        <taxon>Sar</taxon>
        <taxon>Stramenopiles</taxon>
        <taxon>Ochrophyta</taxon>
        <taxon>PX clade</taxon>
        <taxon>Xanthophyceae</taxon>
        <taxon>Tribonematales</taxon>
        <taxon>Tribonemataceae</taxon>
        <taxon>Tribonema</taxon>
    </lineage>
</organism>
<dbReference type="InterPro" id="IPR011989">
    <property type="entry name" value="ARM-like"/>
</dbReference>
<reference evidence="2" key="1">
    <citation type="submission" date="2021-02" db="EMBL/GenBank/DDBJ databases">
        <title>First Annotated Genome of the Yellow-green Alga Tribonema minus.</title>
        <authorList>
            <person name="Mahan K.M."/>
        </authorList>
    </citation>
    <scope>NUCLEOTIDE SEQUENCE</scope>
    <source>
        <strain evidence="2">UTEX B ZZ1240</strain>
    </source>
</reference>
<dbReference type="PANTHER" id="PTHR22895">
    <property type="entry name" value="ARMADILLO REPEAT-CONTAINING PROTEIN 6"/>
    <property type="match status" value="1"/>
</dbReference>
<keyword evidence="1" id="KW-0677">Repeat</keyword>
<evidence type="ECO:0000313" key="3">
    <source>
        <dbReference type="Proteomes" id="UP000664859"/>
    </source>
</evidence>
<protein>
    <submittedName>
        <fullName evidence="2">Uncharacterized protein</fullName>
    </submittedName>
</protein>
<dbReference type="Proteomes" id="UP000664859">
    <property type="component" value="Unassembled WGS sequence"/>
</dbReference>
<dbReference type="PANTHER" id="PTHR22895:SF0">
    <property type="entry name" value="ARMADILLO REPEAT-CONTAINING PROTEIN 6"/>
    <property type="match status" value="1"/>
</dbReference>
<comment type="caution">
    <text evidence="2">The sequence shown here is derived from an EMBL/GenBank/DDBJ whole genome shotgun (WGS) entry which is preliminary data.</text>
</comment>
<sequence length="198" mass="21276">MQAHPAHESIQKAGVLFISTLASNSSTACARLWEVGVRELLTTGPGLESSWKQMPVSVGIALTTVGVLSEALPNGTAISGDLCAAVVEAMSAHTEDAAVQSTGSFAIAKMAWADGARVQLRRPGALDVLAEAMRAHPDDAEIQEFATAASQRIRYNTARLILWAIQRWCRELLRRAVSYGSRLHQLGRGLRHEAHDPA</sequence>
<dbReference type="EMBL" id="JAFCMP010000013">
    <property type="protein sequence ID" value="KAG5191846.1"/>
    <property type="molecule type" value="Genomic_DNA"/>
</dbReference>